<keyword evidence="1" id="KW-0347">Helicase</keyword>
<reference evidence="1" key="1">
    <citation type="submission" date="2022-12" db="EMBL/GenBank/DDBJ databases">
        <authorList>
            <person name="Petersen C."/>
        </authorList>
    </citation>
    <scope>NUCLEOTIDE SEQUENCE</scope>
    <source>
        <strain evidence="1">IBT 35675</strain>
    </source>
</reference>
<evidence type="ECO:0000313" key="1">
    <source>
        <dbReference type="EMBL" id="KAJ5350596.1"/>
    </source>
</evidence>
<proteinExistence type="predicted"/>
<sequence>MVEQELGALREVLLTSDASDAAQAEADRIRFNIRYYLRRVETLLWDLDGQIREKCKDIQITNRQNDKFENSFVFKCELMDKSPPRPNQGISPILSLARDANDIGRAIEIIRGEQRILELLPTFTVTKDTPTSLIEFPGVLLASFEPSLKALQTMKAKENLLFPELLAPCMTHKNGVNSHGEGVSLNNLNHQTHHLLLAGLAASGPSIYFDTDKAKLFIAISSGREVEPSVLYHIPKSPVHTMQLTDKSLLGPNQGPMAIPIIEEEPGNFNPVDEIIYVEGGILESIHWIED</sequence>
<reference evidence="1" key="2">
    <citation type="journal article" date="2023" name="IMA Fungus">
        <title>Comparative genomic study of the Penicillium genus elucidates a diverse pangenome and 15 lateral gene transfer events.</title>
        <authorList>
            <person name="Petersen C."/>
            <person name="Sorensen T."/>
            <person name="Nielsen M.R."/>
            <person name="Sondergaard T.E."/>
            <person name="Sorensen J.L."/>
            <person name="Fitzpatrick D.A."/>
            <person name="Frisvad J.C."/>
            <person name="Nielsen K.L."/>
        </authorList>
    </citation>
    <scope>NUCLEOTIDE SEQUENCE</scope>
    <source>
        <strain evidence="1">IBT 35675</strain>
    </source>
</reference>
<comment type="caution">
    <text evidence="1">The sequence shown here is derived from an EMBL/GenBank/DDBJ whole genome shotgun (WGS) entry which is preliminary data.</text>
</comment>
<dbReference type="GO" id="GO:0004386">
    <property type="term" value="F:helicase activity"/>
    <property type="evidence" value="ECO:0007669"/>
    <property type="project" value="UniProtKB-KW"/>
</dbReference>
<evidence type="ECO:0000313" key="2">
    <source>
        <dbReference type="Proteomes" id="UP001148299"/>
    </source>
</evidence>
<keyword evidence="1" id="KW-0547">Nucleotide-binding</keyword>
<dbReference type="Proteomes" id="UP001148299">
    <property type="component" value="Unassembled WGS sequence"/>
</dbReference>
<gene>
    <name evidence="1" type="ORF">N7541_008323</name>
</gene>
<accession>A0A9W9QYV7</accession>
<organism evidence="1 2">
    <name type="scientific">Penicillium brevicompactum</name>
    <dbReference type="NCBI Taxonomy" id="5074"/>
    <lineage>
        <taxon>Eukaryota</taxon>
        <taxon>Fungi</taxon>
        <taxon>Dikarya</taxon>
        <taxon>Ascomycota</taxon>
        <taxon>Pezizomycotina</taxon>
        <taxon>Eurotiomycetes</taxon>
        <taxon>Eurotiomycetidae</taxon>
        <taxon>Eurotiales</taxon>
        <taxon>Aspergillaceae</taxon>
        <taxon>Penicillium</taxon>
    </lineage>
</organism>
<keyword evidence="2" id="KW-1185">Reference proteome</keyword>
<name>A0A9W9QYV7_PENBR</name>
<dbReference type="AlphaFoldDB" id="A0A9W9QYV7"/>
<protein>
    <submittedName>
        <fullName evidence="1">NF-X1 finger and helicase domain protein</fullName>
    </submittedName>
</protein>
<dbReference type="EMBL" id="JAPZBR010000006">
    <property type="protein sequence ID" value="KAJ5350596.1"/>
    <property type="molecule type" value="Genomic_DNA"/>
</dbReference>
<keyword evidence="1" id="KW-0067">ATP-binding</keyword>
<keyword evidence="1" id="KW-0378">Hydrolase</keyword>